<evidence type="ECO:0000313" key="2">
    <source>
        <dbReference type="Proteomes" id="UP001589700"/>
    </source>
</evidence>
<dbReference type="Proteomes" id="UP001589700">
    <property type="component" value="Unassembled WGS sequence"/>
</dbReference>
<protein>
    <submittedName>
        <fullName evidence="1">Uncharacterized protein</fullName>
    </submittedName>
</protein>
<proteinExistence type="predicted"/>
<organism evidence="1 2">
    <name type="scientific">Dietzia aerolata</name>
    <dbReference type="NCBI Taxonomy" id="595984"/>
    <lineage>
        <taxon>Bacteria</taxon>
        <taxon>Bacillati</taxon>
        <taxon>Actinomycetota</taxon>
        <taxon>Actinomycetes</taxon>
        <taxon>Mycobacteriales</taxon>
        <taxon>Dietziaceae</taxon>
        <taxon>Dietzia</taxon>
    </lineage>
</organism>
<comment type="caution">
    <text evidence="1">The sequence shown here is derived from an EMBL/GenBank/DDBJ whole genome shotgun (WGS) entry which is preliminary data.</text>
</comment>
<name>A0ABV5JTH7_9ACTN</name>
<reference evidence="1 2" key="1">
    <citation type="submission" date="2024-09" db="EMBL/GenBank/DDBJ databases">
        <authorList>
            <person name="Sun Q."/>
            <person name="Mori K."/>
        </authorList>
    </citation>
    <scope>NUCLEOTIDE SEQUENCE [LARGE SCALE GENOMIC DNA]</scope>
    <source>
        <strain evidence="1 2">CCM 7659</strain>
    </source>
</reference>
<keyword evidence="2" id="KW-1185">Reference proteome</keyword>
<sequence length="57" mass="5825">MELVALIIGAGLIGGSVALAAGAGAADQFLHQMPEPEITHVKDWLHSIGAGALADRY</sequence>
<gene>
    <name evidence="1" type="ORF">ACFFVD_14420</name>
</gene>
<accession>A0ABV5JTH7</accession>
<evidence type="ECO:0000313" key="1">
    <source>
        <dbReference type="EMBL" id="MFB9260994.1"/>
    </source>
</evidence>
<dbReference type="RefSeq" id="WP_182632300.1">
    <property type="nucleotide sequence ID" value="NZ_JAALDM010000131.1"/>
</dbReference>
<dbReference type="EMBL" id="JBHMDY010000011">
    <property type="protein sequence ID" value="MFB9260994.1"/>
    <property type="molecule type" value="Genomic_DNA"/>
</dbReference>